<evidence type="ECO:0000313" key="2">
    <source>
        <dbReference type="EMBL" id="PYG86676.1"/>
    </source>
</evidence>
<dbReference type="Pfam" id="PF00582">
    <property type="entry name" value="Usp"/>
    <property type="match status" value="1"/>
</dbReference>
<gene>
    <name evidence="2" type="ORF">LY28_02895</name>
</gene>
<dbReference type="InterPro" id="IPR052023">
    <property type="entry name" value="Histidine_kinase_KdpD"/>
</dbReference>
<dbReference type="RefSeq" id="WP_110462889.1">
    <property type="nucleotide sequence ID" value="NZ_QKMR01000018.1"/>
</dbReference>
<dbReference type="AlphaFoldDB" id="A0A318XJG4"/>
<sequence>MSQSGSNILVCVTQQKTCERLIRKALEFSNNNDSIFIIHVAKNNWSFLDNEKEGEALEYLFGIAKSVGANLTVLRSDNIVDTIVDYAFENKIDLLVLGDSKGDHSENYFYKSLKEALNSVEIHVVPN</sequence>
<proteinExistence type="predicted"/>
<dbReference type="SUPFAM" id="SSF52402">
    <property type="entry name" value="Adenine nucleotide alpha hydrolases-like"/>
    <property type="match status" value="1"/>
</dbReference>
<dbReference type="OrthoDB" id="1707003at2"/>
<dbReference type="InterPro" id="IPR006016">
    <property type="entry name" value="UspA"/>
</dbReference>
<dbReference type="InterPro" id="IPR014729">
    <property type="entry name" value="Rossmann-like_a/b/a_fold"/>
</dbReference>
<feature type="domain" description="UspA" evidence="1">
    <location>
        <begin position="7"/>
        <end position="102"/>
    </location>
</feature>
<dbReference type="PANTHER" id="PTHR45569:SF1">
    <property type="entry name" value="SENSOR PROTEIN KDPD"/>
    <property type="match status" value="1"/>
</dbReference>
<dbReference type="Gene3D" id="3.40.50.620">
    <property type="entry name" value="HUPs"/>
    <property type="match status" value="1"/>
</dbReference>
<dbReference type="Proteomes" id="UP000248132">
    <property type="component" value="Unassembled WGS sequence"/>
</dbReference>
<keyword evidence="3" id="KW-1185">Reference proteome</keyword>
<dbReference type="EMBL" id="QKMR01000018">
    <property type="protein sequence ID" value="PYG86676.1"/>
    <property type="molecule type" value="Genomic_DNA"/>
</dbReference>
<reference evidence="2 3" key="1">
    <citation type="submission" date="2018-06" db="EMBL/GenBank/DDBJ databases">
        <title>Genomic Encyclopedia of Type Strains, Phase I: the one thousand microbial genomes (KMG-I) project.</title>
        <authorList>
            <person name="Kyrpides N."/>
        </authorList>
    </citation>
    <scope>NUCLEOTIDE SEQUENCE [LARGE SCALE GENOMIC DNA]</scope>
    <source>
        <strain evidence="2 3">DSM 19573</strain>
    </source>
</reference>
<dbReference type="GO" id="GO:0000155">
    <property type="term" value="F:phosphorelay sensor kinase activity"/>
    <property type="evidence" value="ECO:0007669"/>
    <property type="project" value="TreeGrafter"/>
</dbReference>
<name>A0A318XJG4_9FIRM</name>
<comment type="caution">
    <text evidence="2">The sequence shown here is derived from an EMBL/GenBank/DDBJ whole genome shotgun (WGS) entry which is preliminary data.</text>
</comment>
<organism evidence="2 3">
    <name type="scientific">Ruminiclostridium sufflavum DSM 19573</name>
    <dbReference type="NCBI Taxonomy" id="1121337"/>
    <lineage>
        <taxon>Bacteria</taxon>
        <taxon>Bacillati</taxon>
        <taxon>Bacillota</taxon>
        <taxon>Clostridia</taxon>
        <taxon>Eubacteriales</taxon>
        <taxon>Oscillospiraceae</taxon>
        <taxon>Ruminiclostridium</taxon>
    </lineage>
</organism>
<dbReference type="GO" id="GO:0005886">
    <property type="term" value="C:plasma membrane"/>
    <property type="evidence" value="ECO:0007669"/>
    <property type="project" value="TreeGrafter"/>
</dbReference>
<protein>
    <submittedName>
        <fullName evidence="2">Universal stress protein family protein</fullName>
    </submittedName>
</protein>
<evidence type="ECO:0000259" key="1">
    <source>
        <dbReference type="Pfam" id="PF00582"/>
    </source>
</evidence>
<dbReference type="PANTHER" id="PTHR45569">
    <property type="entry name" value="SENSOR PROTEIN KDPD"/>
    <property type="match status" value="1"/>
</dbReference>
<accession>A0A318XJG4</accession>
<evidence type="ECO:0000313" key="3">
    <source>
        <dbReference type="Proteomes" id="UP000248132"/>
    </source>
</evidence>